<keyword evidence="3" id="KW-0238">DNA-binding</keyword>
<dbReference type="GO" id="GO:0003677">
    <property type="term" value="F:DNA binding"/>
    <property type="evidence" value="ECO:0007669"/>
    <property type="project" value="UniProtKB-KW"/>
</dbReference>
<dbReference type="GO" id="GO:0032993">
    <property type="term" value="C:protein-DNA complex"/>
    <property type="evidence" value="ECO:0007669"/>
    <property type="project" value="TreeGrafter"/>
</dbReference>
<evidence type="ECO:0000259" key="5">
    <source>
        <dbReference type="PROSITE" id="PS50931"/>
    </source>
</evidence>
<proteinExistence type="inferred from homology"/>
<reference evidence="6" key="1">
    <citation type="submission" date="2019-11" db="EMBL/GenBank/DDBJ databases">
        <authorList>
            <person name="Feng L."/>
        </authorList>
    </citation>
    <scope>NUCLEOTIDE SEQUENCE</scope>
    <source>
        <strain evidence="6">RtorquesLFYP15</strain>
    </source>
</reference>
<dbReference type="PANTHER" id="PTHR30346">
    <property type="entry name" value="TRANSCRIPTIONAL DUAL REGULATOR HCAR-RELATED"/>
    <property type="match status" value="1"/>
</dbReference>
<keyword evidence="4" id="KW-0804">Transcription</keyword>
<dbReference type="EMBL" id="CACRUQ010000015">
    <property type="protein sequence ID" value="VYU27473.1"/>
    <property type="molecule type" value="Genomic_DNA"/>
</dbReference>
<feature type="domain" description="HTH lysR-type" evidence="5">
    <location>
        <begin position="1"/>
        <end position="58"/>
    </location>
</feature>
<evidence type="ECO:0000256" key="4">
    <source>
        <dbReference type="ARBA" id="ARBA00023163"/>
    </source>
</evidence>
<dbReference type="PANTHER" id="PTHR30346:SF28">
    <property type="entry name" value="HTH-TYPE TRANSCRIPTIONAL REGULATOR CYNR"/>
    <property type="match status" value="1"/>
</dbReference>
<dbReference type="PROSITE" id="PS50931">
    <property type="entry name" value="HTH_LYSR"/>
    <property type="match status" value="1"/>
</dbReference>
<dbReference type="GO" id="GO:0003700">
    <property type="term" value="F:DNA-binding transcription factor activity"/>
    <property type="evidence" value="ECO:0007669"/>
    <property type="project" value="InterPro"/>
</dbReference>
<gene>
    <name evidence="6" type="primary">oxyR_2</name>
    <name evidence="6" type="ORF">RTLFYP15_01946</name>
</gene>
<dbReference type="PRINTS" id="PR00039">
    <property type="entry name" value="HTHLYSR"/>
</dbReference>
<protein>
    <submittedName>
        <fullName evidence="6">Hydrogen peroxide-inducible genes activator</fullName>
    </submittedName>
</protein>
<evidence type="ECO:0000256" key="2">
    <source>
        <dbReference type="ARBA" id="ARBA00023015"/>
    </source>
</evidence>
<dbReference type="InterPro" id="IPR005119">
    <property type="entry name" value="LysR_subst-bd"/>
</dbReference>
<dbReference type="Pfam" id="PF03466">
    <property type="entry name" value="LysR_substrate"/>
    <property type="match status" value="1"/>
</dbReference>
<name>A0A6N3DNQ6_9FIRM</name>
<dbReference type="InterPro" id="IPR036388">
    <property type="entry name" value="WH-like_DNA-bd_sf"/>
</dbReference>
<dbReference type="CDD" id="cd05466">
    <property type="entry name" value="PBP2_LTTR_substrate"/>
    <property type="match status" value="1"/>
</dbReference>
<evidence type="ECO:0000313" key="6">
    <source>
        <dbReference type="EMBL" id="VYU27473.1"/>
    </source>
</evidence>
<dbReference type="SUPFAM" id="SSF53850">
    <property type="entry name" value="Periplasmic binding protein-like II"/>
    <property type="match status" value="1"/>
</dbReference>
<sequence length="313" mass="36644">MNFKEMEYILAVEQEKNLTKAARKIGISQPAMSKCLRNIETELGVSLFEKISGEYIPTAAGKLFLSFAQETKEREARFLRELQELVQFRHGTIRVGITPARSSGLTPEVLPEFRKNFPDLRLELYEEDVDRLEEMLQKGLLDVVYFVVDEDYREQHPEFYTELLGREEIVLTVKKETPLRKEPVIKYGFEYPWVDITQFEFETFITLNKDMRIGKICDKVLEEHHMSPEVIRFADMRTAHKLVKKGYGICICGSLGMQNHRDQFDIYSFGNKKIIWEFVAAYRVGSYRTEPLQYLTQLYQKAADQKKSGQSYE</sequence>
<dbReference type="InterPro" id="IPR036390">
    <property type="entry name" value="WH_DNA-bd_sf"/>
</dbReference>
<dbReference type="Pfam" id="PF00126">
    <property type="entry name" value="HTH_1"/>
    <property type="match status" value="1"/>
</dbReference>
<dbReference type="Gene3D" id="3.40.190.290">
    <property type="match status" value="1"/>
</dbReference>
<evidence type="ECO:0000256" key="3">
    <source>
        <dbReference type="ARBA" id="ARBA00023125"/>
    </source>
</evidence>
<accession>A0A6N3DNQ6</accession>
<comment type="similarity">
    <text evidence="1">Belongs to the LysR transcriptional regulatory family.</text>
</comment>
<dbReference type="SUPFAM" id="SSF46785">
    <property type="entry name" value="Winged helix' DNA-binding domain"/>
    <property type="match status" value="1"/>
</dbReference>
<dbReference type="InterPro" id="IPR000847">
    <property type="entry name" value="LysR_HTH_N"/>
</dbReference>
<organism evidence="6">
    <name type="scientific">[Ruminococcus] torques</name>
    <dbReference type="NCBI Taxonomy" id="33039"/>
    <lineage>
        <taxon>Bacteria</taxon>
        <taxon>Bacillati</taxon>
        <taxon>Bacillota</taxon>
        <taxon>Clostridia</taxon>
        <taxon>Lachnospirales</taxon>
        <taxon>Lachnospiraceae</taxon>
        <taxon>Mediterraneibacter</taxon>
    </lineage>
</organism>
<keyword evidence="2" id="KW-0805">Transcription regulation</keyword>
<dbReference type="Gene3D" id="1.10.10.10">
    <property type="entry name" value="Winged helix-like DNA-binding domain superfamily/Winged helix DNA-binding domain"/>
    <property type="match status" value="1"/>
</dbReference>
<evidence type="ECO:0000256" key="1">
    <source>
        <dbReference type="ARBA" id="ARBA00009437"/>
    </source>
</evidence>
<dbReference type="RefSeq" id="WP_423248713.1">
    <property type="nucleotide sequence ID" value="NZ_CACRUQ010000015.1"/>
</dbReference>
<dbReference type="AlphaFoldDB" id="A0A6N3DNQ6"/>